<dbReference type="Proteomes" id="UP000509346">
    <property type="component" value="Chromosome"/>
</dbReference>
<dbReference type="RefSeq" id="WP_179917911.1">
    <property type="nucleotide sequence ID" value="NZ_CP058909.1"/>
</dbReference>
<name>A0A7D5P7W3_9EURY</name>
<organism evidence="1 2">
    <name type="scientific">Halosimplex pelagicum</name>
    <dbReference type="NCBI Taxonomy" id="869886"/>
    <lineage>
        <taxon>Archaea</taxon>
        <taxon>Methanobacteriati</taxon>
        <taxon>Methanobacteriota</taxon>
        <taxon>Stenosarchaea group</taxon>
        <taxon>Halobacteria</taxon>
        <taxon>Halobacteriales</taxon>
        <taxon>Haloarculaceae</taxon>
        <taxon>Halosimplex</taxon>
    </lineage>
</organism>
<gene>
    <name evidence="1" type="ORF">HZS54_14960</name>
</gene>
<sequence>MDGSDQLSAMVDSGIRRWSFTRDYEVGDGPWPTDDEATVEYDDEAAAVTVSGVFFDGDSGHEACARRVSYAPNERRLAVDVGSVRTGEEFVMDLIQRVHYEVNVVFAGELPAVTEIRHVPDLGNEQFATTVERSDA</sequence>
<dbReference type="OrthoDB" id="232337at2157"/>
<evidence type="ECO:0000313" key="1">
    <source>
        <dbReference type="EMBL" id="QLH82843.1"/>
    </source>
</evidence>
<protein>
    <submittedName>
        <fullName evidence="1">Uncharacterized protein</fullName>
    </submittedName>
</protein>
<keyword evidence="2" id="KW-1185">Reference proteome</keyword>
<dbReference type="EMBL" id="CP058909">
    <property type="protein sequence ID" value="QLH82843.1"/>
    <property type="molecule type" value="Genomic_DNA"/>
</dbReference>
<dbReference type="AlphaFoldDB" id="A0A7D5P7W3"/>
<proteinExistence type="predicted"/>
<reference evidence="1 2" key="1">
    <citation type="submission" date="2020-07" db="EMBL/GenBank/DDBJ databases">
        <title>Halosimplex litoreum sp. nov. and Halosimplex rubrum sp. nov., isolated from different salt environments.</title>
        <authorList>
            <person name="Cui H."/>
        </authorList>
    </citation>
    <scope>NUCLEOTIDE SEQUENCE [LARGE SCALE GENOMIC DNA]</scope>
    <source>
        <strain evidence="1 2">R2</strain>
    </source>
</reference>
<evidence type="ECO:0000313" key="2">
    <source>
        <dbReference type="Proteomes" id="UP000509346"/>
    </source>
</evidence>
<dbReference type="GeneID" id="56083915"/>
<dbReference type="KEGG" id="hpel:HZS54_14960"/>
<accession>A0A7D5P7W3</accession>